<feature type="compositionally biased region" description="Low complexity" evidence="1">
    <location>
        <begin position="419"/>
        <end position="433"/>
    </location>
</feature>
<accession>A0A1E4RL07</accession>
<dbReference type="AlphaFoldDB" id="A0A1E4RL07"/>
<evidence type="ECO:0000256" key="1">
    <source>
        <dbReference type="SAM" id="MobiDB-lite"/>
    </source>
</evidence>
<feature type="region of interest" description="Disordered" evidence="1">
    <location>
        <begin position="525"/>
        <end position="548"/>
    </location>
</feature>
<organism evidence="2 3">
    <name type="scientific">Hyphopichia burtonii NRRL Y-1933</name>
    <dbReference type="NCBI Taxonomy" id="984485"/>
    <lineage>
        <taxon>Eukaryota</taxon>
        <taxon>Fungi</taxon>
        <taxon>Dikarya</taxon>
        <taxon>Ascomycota</taxon>
        <taxon>Saccharomycotina</taxon>
        <taxon>Pichiomycetes</taxon>
        <taxon>Debaryomycetaceae</taxon>
        <taxon>Hyphopichia</taxon>
    </lineage>
</organism>
<dbReference type="EMBL" id="KV454540">
    <property type="protein sequence ID" value="ODV67957.1"/>
    <property type="molecule type" value="Genomic_DNA"/>
</dbReference>
<evidence type="ECO:0000313" key="2">
    <source>
        <dbReference type="EMBL" id="ODV67957.1"/>
    </source>
</evidence>
<feature type="region of interest" description="Disordered" evidence="1">
    <location>
        <begin position="411"/>
        <end position="434"/>
    </location>
</feature>
<gene>
    <name evidence="2" type="ORF">HYPBUDRAFT_11108</name>
</gene>
<protein>
    <submittedName>
        <fullName evidence="2">Uncharacterized protein</fullName>
    </submittedName>
</protein>
<dbReference type="Proteomes" id="UP000095085">
    <property type="component" value="Unassembled WGS sequence"/>
</dbReference>
<feature type="region of interest" description="Disordered" evidence="1">
    <location>
        <begin position="1"/>
        <end position="22"/>
    </location>
</feature>
<name>A0A1E4RL07_9ASCO</name>
<dbReference type="OrthoDB" id="4068467at2759"/>
<proteinExistence type="predicted"/>
<feature type="compositionally biased region" description="Low complexity" evidence="1">
    <location>
        <begin position="580"/>
        <end position="596"/>
    </location>
</feature>
<feature type="region of interest" description="Disordered" evidence="1">
    <location>
        <begin position="561"/>
        <end position="614"/>
    </location>
</feature>
<evidence type="ECO:0000313" key="3">
    <source>
        <dbReference type="Proteomes" id="UP000095085"/>
    </source>
</evidence>
<keyword evidence="3" id="KW-1185">Reference proteome</keyword>
<dbReference type="RefSeq" id="XP_020077024.1">
    <property type="nucleotide sequence ID" value="XM_020218806.1"/>
</dbReference>
<sequence>MASLIQTPMDKIPSYSSNSSDSINNVSSYFSRRVSFNNLHPDDSIEEDIEYPNNYTTGNRKRKLAEAPSKSILKNKLSPQQLYYNLQHSKSLGINYHDDLNEMALPDESIPRSEYGPRRKSYSEMTDEELMALDPQFSTTKSKVSNVSQFKFDSQKTYYSPSRKSNNYLVNNAANAANALTKQSMYPLSNENNYKSISLTVKHEEFNQTNRTILSVISGRRHTWNSLDWLLLNNSKDESQWILNNGDHLVITSLIPLKFIKDIEMNNNKYKNYSNRQINIDELLYKKCESLLNYIMTNLPVALILKVTVEFVLDIPKDNWQLNIKNGYKYMLNHIYKQYQPTLIIIGNKSTNLNFKYPIRLSKDESSNDYNQFLVKLSSYIIKYSTIPTIIVGNSSKFHSSNHQISKNPKISIMEPNQSPHSSDLSPLSSNSNTYHPASSWDQICHSDDHKLKIASLQNDDNSEFKFANLISEISSASLSDCSTYLSNIPDQSDPITAEDDQNLSIFTNSKIHDIYKNQTYFSNNLNSQRRKSDTNNQKRRNSSYDINGNMYKVKSMISYDEEDERKNEKLINSKKIKKTNSSSSSSSSETNNKKNAGSLGPPGFLSRPTPGSL</sequence>
<dbReference type="GeneID" id="30993356"/>
<reference evidence="3" key="1">
    <citation type="submission" date="2016-05" db="EMBL/GenBank/DDBJ databases">
        <title>Comparative genomics of biotechnologically important yeasts.</title>
        <authorList>
            <consortium name="DOE Joint Genome Institute"/>
            <person name="Riley R."/>
            <person name="Haridas S."/>
            <person name="Wolfe K.H."/>
            <person name="Lopes M.R."/>
            <person name="Hittinger C.T."/>
            <person name="Goker M."/>
            <person name="Salamov A."/>
            <person name="Wisecaver J."/>
            <person name="Long T.M."/>
            <person name="Aerts A.L."/>
            <person name="Barry K."/>
            <person name="Choi C."/>
            <person name="Clum A."/>
            <person name="Coughlan A.Y."/>
            <person name="Deshpande S."/>
            <person name="Douglass A.P."/>
            <person name="Hanson S.J."/>
            <person name="Klenk H.-P."/>
            <person name="Labutti K."/>
            <person name="Lapidus A."/>
            <person name="Lindquist E."/>
            <person name="Lipzen A."/>
            <person name="Meier-Kolthoff J.P."/>
            <person name="Ohm R.A."/>
            <person name="Otillar R.P."/>
            <person name="Pangilinan J."/>
            <person name="Peng Y."/>
            <person name="Rokas A."/>
            <person name="Rosa C.A."/>
            <person name="Scheuner C."/>
            <person name="Sibirny A.A."/>
            <person name="Slot J.C."/>
            <person name="Stielow J.B."/>
            <person name="Sun H."/>
            <person name="Kurtzman C.P."/>
            <person name="Blackwell M."/>
            <person name="Grigoriev I.V."/>
            <person name="Jeffries T.W."/>
        </authorList>
    </citation>
    <scope>NUCLEOTIDE SEQUENCE [LARGE SCALE GENOMIC DNA]</scope>
    <source>
        <strain evidence="3">NRRL Y-1933</strain>
    </source>
</reference>